<dbReference type="Proteomes" id="UP000272729">
    <property type="component" value="Unassembled WGS sequence"/>
</dbReference>
<keyword evidence="3" id="KW-1185">Reference proteome</keyword>
<keyword evidence="1" id="KW-0812">Transmembrane</keyword>
<proteinExistence type="predicted"/>
<gene>
    <name evidence="2" type="ORF">DFJ66_8162</name>
</gene>
<feature type="transmembrane region" description="Helical" evidence="1">
    <location>
        <begin position="105"/>
        <end position="125"/>
    </location>
</feature>
<organism evidence="2 3">
    <name type="scientific">Saccharothrix variisporea</name>
    <dbReference type="NCBI Taxonomy" id="543527"/>
    <lineage>
        <taxon>Bacteria</taxon>
        <taxon>Bacillati</taxon>
        <taxon>Actinomycetota</taxon>
        <taxon>Actinomycetes</taxon>
        <taxon>Pseudonocardiales</taxon>
        <taxon>Pseudonocardiaceae</taxon>
        <taxon>Saccharothrix</taxon>
    </lineage>
</organism>
<sequence length="134" mass="14353">MNPRPALKAGLVLGVLVLSVLSLALPLTTTYELDEYGGRFADVYMGDDPKLYIILADLAFMIALTTAALRGDDTWTRRLAWPFAVFTLPTLLVAGGLLSGGHPGLGGIAVIVEVPVRLATLVVLLTPRRSRQPQ</sequence>
<keyword evidence="1" id="KW-0472">Membrane</keyword>
<feature type="transmembrane region" description="Helical" evidence="1">
    <location>
        <begin position="81"/>
        <end position="99"/>
    </location>
</feature>
<evidence type="ECO:0000256" key="1">
    <source>
        <dbReference type="SAM" id="Phobius"/>
    </source>
</evidence>
<accession>A0A495XJT7</accession>
<feature type="transmembrane region" description="Helical" evidence="1">
    <location>
        <begin position="50"/>
        <end position="69"/>
    </location>
</feature>
<dbReference type="RefSeq" id="WP_147459526.1">
    <property type="nucleotide sequence ID" value="NZ_JBIUBA010000006.1"/>
</dbReference>
<keyword evidence="1" id="KW-1133">Transmembrane helix</keyword>
<protein>
    <submittedName>
        <fullName evidence="2">Uncharacterized protein</fullName>
    </submittedName>
</protein>
<dbReference type="EMBL" id="RBXR01000001">
    <property type="protein sequence ID" value="RKT74791.1"/>
    <property type="molecule type" value="Genomic_DNA"/>
</dbReference>
<reference evidence="2 3" key="1">
    <citation type="submission" date="2018-10" db="EMBL/GenBank/DDBJ databases">
        <title>Sequencing the genomes of 1000 actinobacteria strains.</title>
        <authorList>
            <person name="Klenk H.-P."/>
        </authorList>
    </citation>
    <scope>NUCLEOTIDE SEQUENCE [LARGE SCALE GENOMIC DNA]</scope>
    <source>
        <strain evidence="2 3">DSM 43911</strain>
    </source>
</reference>
<comment type="caution">
    <text evidence="2">The sequence shown here is derived from an EMBL/GenBank/DDBJ whole genome shotgun (WGS) entry which is preliminary data.</text>
</comment>
<dbReference type="AlphaFoldDB" id="A0A495XJT7"/>
<evidence type="ECO:0000313" key="3">
    <source>
        <dbReference type="Proteomes" id="UP000272729"/>
    </source>
</evidence>
<evidence type="ECO:0000313" key="2">
    <source>
        <dbReference type="EMBL" id="RKT74791.1"/>
    </source>
</evidence>
<name>A0A495XJT7_9PSEU</name>